<organism evidence="1 2">
    <name type="scientific">Liquidambar formosana</name>
    <name type="common">Formosan gum</name>
    <dbReference type="NCBI Taxonomy" id="63359"/>
    <lineage>
        <taxon>Eukaryota</taxon>
        <taxon>Viridiplantae</taxon>
        <taxon>Streptophyta</taxon>
        <taxon>Embryophyta</taxon>
        <taxon>Tracheophyta</taxon>
        <taxon>Spermatophyta</taxon>
        <taxon>Magnoliopsida</taxon>
        <taxon>eudicotyledons</taxon>
        <taxon>Gunneridae</taxon>
        <taxon>Pentapetalae</taxon>
        <taxon>Saxifragales</taxon>
        <taxon>Altingiaceae</taxon>
        <taxon>Liquidambar</taxon>
    </lineage>
</organism>
<dbReference type="Proteomes" id="UP001415857">
    <property type="component" value="Unassembled WGS sequence"/>
</dbReference>
<keyword evidence="2" id="KW-1185">Reference proteome</keyword>
<protein>
    <submittedName>
        <fullName evidence="1">Uncharacterized protein</fullName>
    </submittedName>
</protein>
<name>A0AAP0WX50_LIQFO</name>
<dbReference type="EMBL" id="JBBPBK010000008">
    <property type="protein sequence ID" value="KAK9280106.1"/>
    <property type="molecule type" value="Genomic_DNA"/>
</dbReference>
<reference evidence="1 2" key="1">
    <citation type="journal article" date="2024" name="Plant J.">
        <title>Genome sequences and population genomics reveal climatic adaptation and genomic divergence between two closely related sweetgum species.</title>
        <authorList>
            <person name="Xu W.Q."/>
            <person name="Ren C.Q."/>
            <person name="Zhang X.Y."/>
            <person name="Comes H.P."/>
            <person name="Liu X.H."/>
            <person name="Li Y.G."/>
            <person name="Kettle C.J."/>
            <person name="Jalonen R."/>
            <person name="Gaisberger H."/>
            <person name="Ma Y.Z."/>
            <person name="Qiu Y.X."/>
        </authorList>
    </citation>
    <scope>NUCLEOTIDE SEQUENCE [LARGE SCALE GENOMIC DNA]</scope>
    <source>
        <strain evidence="1">Hangzhou</strain>
    </source>
</reference>
<proteinExistence type="predicted"/>
<evidence type="ECO:0000313" key="2">
    <source>
        <dbReference type="Proteomes" id="UP001415857"/>
    </source>
</evidence>
<sequence length="187" mass="21884">MVMTERDVISVKDAEKIMLVESLLLAMENEEFEPVHGQLLHELLMCGNFDENDDNPGISDVHLTKDETGDESPISMKDEVGVSFTSHDKRSNAYSREDLLNIRDHMDPHIKFQYREEVKLRMKHFKAECQPCSANIWRNQRVPNKERLSNRIFIGKNKLSLPRITSHKLQRGNRCKFFHFRSYHGEA</sequence>
<gene>
    <name evidence="1" type="ORF">L1049_013792</name>
</gene>
<accession>A0AAP0WX50</accession>
<dbReference type="AlphaFoldDB" id="A0AAP0WX50"/>
<evidence type="ECO:0000313" key="1">
    <source>
        <dbReference type="EMBL" id="KAK9280106.1"/>
    </source>
</evidence>
<comment type="caution">
    <text evidence="1">The sequence shown here is derived from an EMBL/GenBank/DDBJ whole genome shotgun (WGS) entry which is preliminary data.</text>
</comment>